<evidence type="ECO:0000313" key="1">
    <source>
        <dbReference type="EMBL" id="OMD30073.1"/>
    </source>
</evidence>
<organism evidence="1 2">
    <name type="scientific">Paenibacillus odorifer</name>
    <dbReference type="NCBI Taxonomy" id="189426"/>
    <lineage>
        <taxon>Bacteria</taxon>
        <taxon>Bacillati</taxon>
        <taxon>Bacillota</taxon>
        <taxon>Bacilli</taxon>
        <taxon>Bacillales</taxon>
        <taxon>Paenibacillaceae</taxon>
        <taxon>Paenibacillus</taxon>
    </lineage>
</organism>
<comment type="caution">
    <text evidence="1">The sequence shown here is derived from an EMBL/GenBank/DDBJ whole genome shotgun (WGS) entry which is preliminary data.</text>
</comment>
<dbReference type="RefSeq" id="WP_036686008.1">
    <property type="nucleotide sequence ID" value="NZ_JARLKA010000019.1"/>
</dbReference>
<dbReference type="AlphaFoldDB" id="A0A1R0X6K9"/>
<sequence>MLKVLRVCGILFSAATIILGITFFRGQDQVIISWTMLGMCGALIFNGAALYLKTKDKMAVLSSIVGIVLLIVSLTQFPF</sequence>
<dbReference type="EMBL" id="MKQP01000027">
    <property type="protein sequence ID" value="OMD30073.1"/>
    <property type="molecule type" value="Genomic_DNA"/>
</dbReference>
<dbReference type="Proteomes" id="UP000187465">
    <property type="component" value="Unassembled WGS sequence"/>
</dbReference>
<name>A0A1R0X6K9_9BACL</name>
<reference evidence="1 2" key="1">
    <citation type="submission" date="2016-10" db="EMBL/GenBank/DDBJ databases">
        <title>Paenibacillus species isolates.</title>
        <authorList>
            <person name="Beno S.M."/>
        </authorList>
    </citation>
    <scope>NUCLEOTIDE SEQUENCE [LARGE SCALE GENOMIC DNA]</scope>
    <source>
        <strain evidence="1 2">FSL H7-0604</strain>
    </source>
</reference>
<protein>
    <submittedName>
        <fullName evidence="1">Uncharacterized protein</fullName>
    </submittedName>
</protein>
<evidence type="ECO:0000313" key="2">
    <source>
        <dbReference type="Proteomes" id="UP000187465"/>
    </source>
</evidence>
<gene>
    <name evidence="1" type="ORF">BJP51_21200</name>
</gene>
<accession>A0A1R0X6K9</accession>
<proteinExistence type="predicted"/>